<dbReference type="AlphaFoldDB" id="A0AA39NY67"/>
<dbReference type="EMBL" id="JAUEPR010000030">
    <property type="protein sequence ID" value="KAK0473901.1"/>
    <property type="molecule type" value="Genomic_DNA"/>
</dbReference>
<comment type="caution">
    <text evidence="2">The sequence shown here is derived from an EMBL/GenBank/DDBJ whole genome shotgun (WGS) entry which is preliminary data.</text>
</comment>
<keyword evidence="1" id="KW-0732">Signal</keyword>
<feature type="signal peptide" evidence="1">
    <location>
        <begin position="1"/>
        <end position="20"/>
    </location>
</feature>
<sequence>MYVCTFLLGIEFLLTQFFLGASPSRCAININCDGDVFVSVTRQTRLSDCFNDVKLYIRVLRLFRIYIPDGLFK</sequence>
<proteinExistence type="predicted"/>
<evidence type="ECO:0000313" key="3">
    <source>
        <dbReference type="Proteomes" id="UP001175227"/>
    </source>
</evidence>
<name>A0AA39NY67_9AGAR</name>
<organism evidence="2 3">
    <name type="scientific">Armillaria novae-zelandiae</name>
    <dbReference type="NCBI Taxonomy" id="153914"/>
    <lineage>
        <taxon>Eukaryota</taxon>
        <taxon>Fungi</taxon>
        <taxon>Dikarya</taxon>
        <taxon>Basidiomycota</taxon>
        <taxon>Agaricomycotina</taxon>
        <taxon>Agaricomycetes</taxon>
        <taxon>Agaricomycetidae</taxon>
        <taxon>Agaricales</taxon>
        <taxon>Marasmiineae</taxon>
        <taxon>Physalacriaceae</taxon>
        <taxon>Armillaria</taxon>
    </lineage>
</organism>
<reference evidence="2" key="1">
    <citation type="submission" date="2023-06" db="EMBL/GenBank/DDBJ databases">
        <authorList>
            <consortium name="Lawrence Berkeley National Laboratory"/>
            <person name="Ahrendt S."/>
            <person name="Sahu N."/>
            <person name="Indic B."/>
            <person name="Wong-Bajracharya J."/>
            <person name="Merenyi Z."/>
            <person name="Ke H.-M."/>
            <person name="Monk M."/>
            <person name="Kocsube S."/>
            <person name="Drula E."/>
            <person name="Lipzen A."/>
            <person name="Balint B."/>
            <person name="Henrissat B."/>
            <person name="Andreopoulos B."/>
            <person name="Martin F.M."/>
            <person name="Harder C.B."/>
            <person name="Rigling D."/>
            <person name="Ford K.L."/>
            <person name="Foster G.D."/>
            <person name="Pangilinan J."/>
            <person name="Papanicolaou A."/>
            <person name="Barry K."/>
            <person name="LaButti K."/>
            <person name="Viragh M."/>
            <person name="Koriabine M."/>
            <person name="Yan M."/>
            <person name="Riley R."/>
            <person name="Champramary S."/>
            <person name="Plett K.L."/>
            <person name="Tsai I.J."/>
            <person name="Slot J."/>
            <person name="Sipos G."/>
            <person name="Plett J."/>
            <person name="Nagy L.G."/>
            <person name="Grigoriev I.V."/>
        </authorList>
    </citation>
    <scope>NUCLEOTIDE SEQUENCE</scope>
    <source>
        <strain evidence="2">ICMP 16352</strain>
    </source>
</reference>
<gene>
    <name evidence="2" type="ORF">IW261DRAFT_1502152</name>
</gene>
<accession>A0AA39NY67</accession>
<protein>
    <recommendedName>
        <fullName evidence="4">Secreted protein</fullName>
    </recommendedName>
</protein>
<evidence type="ECO:0008006" key="4">
    <source>
        <dbReference type="Google" id="ProtNLM"/>
    </source>
</evidence>
<evidence type="ECO:0000313" key="2">
    <source>
        <dbReference type="EMBL" id="KAK0473901.1"/>
    </source>
</evidence>
<evidence type="ECO:0000256" key="1">
    <source>
        <dbReference type="SAM" id="SignalP"/>
    </source>
</evidence>
<dbReference type="Proteomes" id="UP001175227">
    <property type="component" value="Unassembled WGS sequence"/>
</dbReference>
<feature type="chain" id="PRO_5041454600" description="Secreted protein" evidence="1">
    <location>
        <begin position="21"/>
        <end position="73"/>
    </location>
</feature>
<keyword evidence="3" id="KW-1185">Reference proteome</keyword>